<dbReference type="SUPFAM" id="SSF103032">
    <property type="entry name" value="Hypothetical protein YwqG"/>
    <property type="match status" value="1"/>
</dbReference>
<dbReference type="InterPro" id="IPR035948">
    <property type="entry name" value="YwqG-like_sf"/>
</dbReference>
<keyword evidence="2" id="KW-1185">Reference proteome</keyword>
<proteinExistence type="predicted"/>
<dbReference type="Pfam" id="PF09234">
    <property type="entry name" value="DUF1963"/>
    <property type="match status" value="1"/>
</dbReference>
<organism evidence="1 2">
    <name type="scientific">Umezawaea tangerina</name>
    <dbReference type="NCBI Taxonomy" id="84725"/>
    <lineage>
        <taxon>Bacteria</taxon>
        <taxon>Bacillati</taxon>
        <taxon>Actinomycetota</taxon>
        <taxon>Actinomycetes</taxon>
        <taxon>Pseudonocardiales</taxon>
        <taxon>Pseudonocardiaceae</taxon>
        <taxon>Umezawaea</taxon>
    </lineage>
</organism>
<gene>
    <name evidence="1" type="ORF">CLV43_107322</name>
</gene>
<dbReference type="InterPro" id="IPR015315">
    <property type="entry name" value="DUF1963"/>
</dbReference>
<name>A0A2T0T235_9PSEU</name>
<comment type="caution">
    <text evidence="1">The sequence shown here is derived from an EMBL/GenBank/DDBJ whole genome shotgun (WGS) entry which is preliminary data.</text>
</comment>
<dbReference type="RefSeq" id="WP_211304531.1">
    <property type="nucleotide sequence ID" value="NZ_PVTF01000007.1"/>
</dbReference>
<dbReference type="EMBL" id="PVTF01000007">
    <property type="protein sequence ID" value="PRY39735.1"/>
    <property type="molecule type" value="Genomic_DNA"/>
</dbReference>
<evidence type="ECO:0000313" key="1">
    <source>
        <dbReference type="EMBL" id="PRY39735.1"/>
    </source>
</evidence>
<protein>
    <submittedName>
        <fullName evidence="1">Uncharacterized protein DUF1963</fullName>
    </submittedName>
</protein>
<sequence length="250" mass="26762">MAFIDDHTVAELAEEHGVPADVARELTGLLRPCVLLVAQENLPEGSRTPAARTGGLPALPEDVGWPEGAGPFVLSVDCAALPRDWVDLDLPSTGNLLFFTDFRYEPEDAVVLHVPADVPTSERGPEDPEDVETYEPQPLYPVPSLTIDHDWYTAPATTASRESGSADGVEAFVQAVVDSVHDGPRPHAVAQVGGFSDQWQVPPDQDGLVLLAQISGNGVDHDLFTLNLVVGTREDIAAGNWSALEVDQQC</sequence>
<evidence type="ECO:0000313" key="2">
    <source>
        <dbReference type="Proteomes" id="UP000239494"/>
    </source>
</evidence>
<accession>A0A2T0T235</accession>
<dbReference type="Gene3D" id="2.30.320.10">
    <property type="entry name" value="YwqG-like"/>
    <property type="match status" value="1"/>
</dbReference>
<dbReference type="Proteomes" id="UP000239494">
    <property type="component" value="Unassembled WGS sequence"/>
</dbReference>
<reference evidence="1 2" key="1">
    <citation type="submission" date="2018-03" db="EMBL/GenBank/DDBJ databases">
        <title>Genomic Encyclopedia of Archaeal and Bacterial Type Strains, Phase II (KMG-II): from individual species to whole genera.</title>
        <authorList>
            <person name="Goeker M."/>
        </authorList>
    </citation>
    <scope>NUCLEOTIDE SEQUENCE [LARGE SCALE GENOMIC DNA]</scope>
    <source>
        <strain evidence="1 2">DSM 44720</strain>
    </source>
</reference>
<dbReference type="AlphaFoldDB" id="A0A2T0T235"/>